<proteinExistence type="predicted"/>
<keyword evidence="4" id="KW-1185">Reference proteome</keyword>
<reference evidence="3 4" key="1">
    <citation type="submission" date="2020-08" db="EMBL/GenBank/DDBJ databases">
        <title>Genome public.</title>
        <authorList>
            <person name="Liu C."/>
            <person name="Sun Q."/>
        </authorList>
    </citation>
    <scope>NUCLEOTIDE SEQUENCE [LARGE SCALE GENOMIC DNA]</scope>
    <source>
        <strain evidence="3 4">NSJ-37</strain>
    </source>
</reference>
<feature type="compositionally biased region" description="Basic and acidic residues" evidence="1">
    <location>
        <begin position="299"/>
        <end position="316"/>
    </location>
</feature>
<dbReference type="PROSITE" id="PS51257">
    <property type="entry name" value="PROKAR_LIPOPROTEIN"/>
    <property type="match status" value="1"/>
</dbReference>
<name>A0ABR7MZV7_9FIRM</name>
<accession>A0ABR7MZV7</accession>
<dbReference type="EMBL" id="JACRSX010000003">
    <property type="protein sequence ID" value="MBC8561914.1"/>
    <property type="molecule type" value="Genomic_DNA"/>
</dbReference>
<dbReference type="Pfam" id="PF06889">
    <property type="entry name" value="DUF1266"/>
    <property type="match status" value="1"/>
</dbReference>
<gene>
    <name evidence="3" type="ORF">H8704_04585</name>
</gene>
<feature type="region of interest" description="Disordered" evidence="1">
    <location>
        <begin position="28"/>
        <end position="56"/>
    </location>
</feature>
<evidence type="ECO:0000256" key="1">
    <source>
        <dbReference type="SAM" id="MobiDB-lite"/>
    </source>
</evidence>
<dbReference type="Proteomes" id="UP000606193">
    <property type="component" value="Unassembled WGS sequence"/>
</dbReference>
<protein>
    <submittedName>
        <fullName evidence="3">DUF1266 domain-containing protein</fullName>
    </submittedName>
</protein>
<sequence length="316" mass="35848">MKKKHCFITWILTGCLILGGLTGCSNDKQTSTDRSGNSPQSTQAAESMTGHNENENSNLGAWGRAMGAVLISINDGNPYYFGGYEATDANKKAARNILKSSWNISSRKDLLKQIRFLQNTGSRKDYRREAKDLKALSARERKKALNQVSGALKTHYNNLQYISDTWGKKGLLAWDLCRISHLAQWGYIADYINLDEAQAVLEPSASRLRKRFDNWDDIVNNWLDGYAYSSAIEIRSIEKTDYTSRQEIYQKLLSEQKDTDPLFDNKLFEEDIIPLGTVSYDSLMEEIKTTPKAKKKQNKASEKKMSQGKDSEEKTQ</sequence>
<comment type="caution">
    <text evidence="3">The sequence shown here is derived from an EMBL/GenBank/DDBJ whole genome shotgun (WGS) entry which is preliminary data.</text>
</comment>
<dbReference type="InterPro" id="IPR009677">
    <property type="entry name" value="DUF1266"/>
</dbReference>
<dbReference type="RefSeq" id="WP_249297505.1">
    <property type="nucleotide sequence ID" value="NZ_JACRSX010000003.1"/>
</dbReference>
<evidence type="ECO:0000259" key="2">
    <source>
        <dbReference type="Pfam" id="PF06889"/>
    </source>
</evidence>
<evidence type="ECO:0000313" key="3">
    <source>
        <dbReference type="EMBL" id="MBC8561914.1"/>
    </source>
</evidence>
<feature type="region of interest" description="Disordered" evidence="1">
    <location>
        <begin position="289"/>
        <end position="316"/>
    </location>
</feature>
<feature type="domain" description="DUF1266" evidence="2">
    <location>
        <begin position="98"/>
        <end position="257"/>
    </location>
</feature>
<evidence type="ECO:0000313" key="4">
    <source>
        <dbReference type="Proteomes" id="UP000606193"/>
    </source>
</evidence>
<organism evidence="3 4">
    <name type="scientific">Jutongia huaianensis</name>
    <dbReference type="NCBI Taxonomy" id="2763668"/>
    <lineage>
        <taxon>Bacteria</taxon>
        <taxon>Bacillati</taxon>
        <taxon>Bacillota</taxon>
        <taxon>Clostridia</taxon>
        <taxon>Lachnospirales</taxon>
        <taxon>Lachnospiraceae</taxon>
        <taxon>Jutongia</taxon>
    </lineage>
</organism>